<accession>A0A8J2T9I7</accession>
<feature type="region of interest" description="Disordered" evidence="1">
    <location>
        <begin position="1"/>
        <end position="55"/>
    </location>
</feature>
<name>A0A8J2T9I7_ZYGB2</name>
<keyword evidence="3" id="KW-1185">Reference proteome</keyword>
<organism evidence="2 3">
    <name type="scientific">Zygosaccharomyces bailii (strain CLIB 213 / ATCC 58445 / CBS 680 / BCRC 21525 / NBRC 1098 / NCYC 1416 / NRRL Y-2227)</name>
    <dbReference type="NCBI Taxonomy" id="1333698"/>
    <lineage>
        <taxon>Eukaryota</taxon>
        <taxon>Fungi</taxon>
        <taxon>Dikarya</taxon>
        <taxon>Ascomycota</taxon>
        <taxon>Saccharomycotina</taxon>
        <taxon>Saccharomycetes</taxon>
        <taxon>Saccharomycetales</taxon>
        <taxon>Saccharomycetaceae</taxon>
        <taxon>Zygosaccharomyces</taxon>
    </lineage>
</organism>
<dbReference type="Pfam" id="PF10175">
    <property type="entry name" value="MPP6"/>
    <property type="match status" value="1"/>
</dbReference>
<feature type="compositionally biased region" description="Basic and acidic residues" evidence="1">
    <location>
        <begin position="27"/>
        <end position="40"/>
    </location>
</feature>
<dbReference type="Proteomes" id="UP000019375">
    <property type="component" value="Unassembled WGS sequence"/>
</dbReference>
<reference evidence="3" key="1">
    <citation type="journal article" date="2013" name="Genome Announc.">
        <title>Genome sequence of the food spoilage yeast Zygosaccharomyces bailii CLIB 213(T).</title>
        <authorList>
            <person name="Galeote V."/>
            <person name="Bigey F."/>
            <person name="Devillers H."/>
            <person name="Neuveglise C."/>
            <person name="Dequin S."/>
        </authorList>
    </citation>
    <scope>NUCLEOTIDE SEQUENCE [LARGE SCALE GENOMIC DNA]</scope>
    <source>
        <strain evidence="3">CLIB 213 / ATCC 58445 / CBS 680 / CCRC 21525 / NBRC 1098 / NCYC 1416 / NRRL Y-2227</strain>
    </source>
</reference>
<gene>
    <name evidence="2" type="ORF">BN860_00562g</name>
</gene>
<proteinExistence type="predicted"/>
<feature type="compositionally biased region" description="Basic and acidic residues" evidence="1">
    <location>
        <begin position="85"/>
        <end position="100"/>
    </location>
</feature>
<dbReference type="AlphaFoldDB" id="A0A8J2T9I7"/>
<dbReference type="OrthoDB" id="4084022at2759"/>
<evidence type="ECO:0000313" key="3">
    <source>
        <dbReference type="Proteomes" id="UP000019375"/>
    </source>
</evidence>
<evidence type="ECO:0000313" key="2">
    <source>
        <dbReference type="EMBL" id="CDF91338.1"/>
    </source>
</evidence>
<evidence type="ECO:0000256" key="1">
    <source>
        <dbReference type="SAM" id="MobiDB-lite"/>
    </source>
</evidence>
<protein>
    <submittedName>
        <fullName evidence="2">ZYBA0S11-00562g1_1</fullName>
    </submittedName>
</protein>
<dbReference type="EMBL" id="HG316464">
    <property type="protein sequence ID" value="CDF91338.1"/>
    <property type="molecule type" value="Genomic_DNA"/>
</dbReference>
<sequence>MSEPNGKLSSRVMNMKFMRHSTTTDKQPQEERKLALDESRWNSSTKGSRKVIMVKKPKHLIKSNVGITQLKGVPQGRKLFQSENGKTEKKPNNEKENGCEKEDDYDLDQIFKQVKRNGRPR</sequence>
<feature type="region of interest" description="Disordered" evidence="1">
    <location>
        <begin position="72"/>
        <end position="121"/>
    </location>
</feature>